<evidence type="ECO:0000259" key="3">
    <source>
        <dbReference type="PROSITE" id="PS51736"/>
    </source>
</evidence>
<reference evidence="4 5" key="1">
    <citation type="submission" date="2018-01" db="EMBL/GenBank/DDBJ databases">
        <authorList>
            <person name="Fu G.-Y."/>
        </authorList>
    </citation>
    <scope>NUCLEOTIDE SEQUENCE [LARGE SCALE GENOMIC DNA]</scope>
    <source>
        <strain evidence="4 5">SY39</strain>
    </source>
</reference>
<dbReference type="KEGG" id="atw:C0099_06625"/>
<feature type="domain" description="Resolvase/invertase-type recombinase catalytic" evidence="3">
    <location>
        <begin position="14"/>
        <end position="147"/>
    </location>
</feature>
<evidence type="ECO:0000256" key="2">
    <source>
        <dbReference type="ARBA" id="ARBA00023172"/>
    </source>
</evidence>
<evidence type="ECO:0000256" key="1">
    <source>
        <dbReference type="ARBA" id="ARBA00023125"/>
    </source>
</evidence>
<dbReference type="EMBL" id="CP025682">
    <property type="protein sequence ID" value="AUN94640.1"/>
    <property type="molecule type" value="Genomic_DNA"/>
</dbReference>
<dbReference type="PANTHER" id="PTHR30461:SF2">
    <property type="entry name" value="SERINE RECOMBINASE PINE-RELATED"/>
    <property type="match status" value="1"/>
</dbReference>
<evidence type="ECO:0000313" key="4">
    <source>
        <dbReference type="EMBL" id="AUN94640.1"/>
    </source>
</evidence>
<dbReference type="InterPro" id="IPR050639">
    <property type="entry name" value="SSR_resolvase"/>
</dbReference>
<dbReference type="SMART" id="SM00857">
    <property type="entry name" value="Resolvase"/>
    <property type="match status" value="1"/>
</dbReference>
<gene>
    <name evidence="4" type="ORF">C0099_06625</name>
</gene>
<dbReference type="CDD" id="cd03768">
    <property type="entry name" value="SR_ResInv"/>
    <property type="match status" value="1"/>
</dbReference>
<dbReference type="OrthoDB" id="8585334at2"/>
<sequence length="203" mass="22030">MSHVDQGKSDYVSNHRVLLRVSSDDQSADNQRRAIEARYSVARCFVEEGVSGAVPASQRPAMASLLFLRAVVVGAIDRLGRNTIDVLTTVEALKAKGVSVVFMREGFDLATPAGEFTLTILAAVAKLERETLKVRQMAVIERAKAEGKNLGRQKIINDEAVVQWRQENAASIKEAAEHFGISTASVKRAYQAAKVVALSESCS</sequence>
<dbReference type="Pfam" id="PF00239">
    <property type="entry name" value="Resolvase"/>
    <property type="match status" value="1"/>
</dbReference>
<dbReference type="Proteomes" id="UP000242205">
    <property type="component" value="Chromosome"/>
</dbReference>
<dbReference type="GO" id="GO:0003677">
    <property type="term" value="F:DNA binding"/>
    <property type="evidence" value="ECO:0007669"/>
    <property type="project" value="UniProtKB-KW"/>
</dbReference>
<proteinExistence type="predicted"/>
<dbReference type="Gene3D" id="3.40.50.1390">
    <property type="entry name" value="Resolvase, N-terminal catalytic domain"/>
    <property type="match status" value="1"/>
</dbReference>
<organism evidence="4 5">
    <name type="scientific">Pseudazoarcus pumilus</name>
    <dbReference type="NCBI Taxonomy" id="2067960"/>
    <lineage>
        <taxon>Bacteria</taxon>
        <taxon>Pseudomonadati</taxon>
        <taxon>Pseudomonadota</taxon>
        <taxon>Betaproteobacteria</taxon>
        <taxon>Rhodocyclales</taxon>
        <taxon>Zoogloeaceae</taxon>
        <taxon>Pseudazoarcus</taxon>
    </lineage>
</organism>
<dbReference type="AlphaFoldDB" id="A0A2I6S5V9"/>
<dbReference type="GO" id="GO:0000150">
    <property type="term" value="F:DNA strand exchange activity"/>
    <property type="evidence" value="ECO:0007669"/>
    <property type="project" value="InterPro"/>
</dbReference>
<dbReference type="InterPro" id="IPR006119">
    <property type="entry name" value="Resolv_N"/>
</dbReference>
<dbReference type="RefSeq" id="WP_102246708.1">
    <property type="nucleotide sequence ID" value="NZ_CP025682.1"/>
</dbReference>
<protein>
    <submittedName>
        <fullName evidence="4">Resolvase</fullName>
    </submittedName>
</protein>
<evidence type="ECO:0000313" key="5">
    <source>
        <dbReference type="Proteomes" id="UP000242205"/>
    </source>
</evidence>
<dbReference type="PROSITE" id="PS51736">
    <property type="entry name" value="RECOMBINASES_3"/>
    <property type="match status" value="1"/>
</dbReference>
<dbReference type="PANTHER" id="PTHR30461">
    <property type="entry name" value="DNA-INVERTASE FROM LAMBDOID PROPHAGE"/>
    <property type="match status" value="1"/>
</dbReference>
<dbReference type="InterPro" id="IPR036162">
    <property type="entry name" value="Resolvase-like_N_sf"/>
</dbReference>
<keyword evidence="1" id="KW-0238">DNA-binding</keyword>
<keyword evidence="5" id="KW-1185">Reference proteome</keyword>
<keyword evidence="2" id="KW-0233">DNA recombination</keyword>
<name>A0A2I6S5V9_9RHOO</name>
<dbReference type="SUPFAM" id="SSF53041">
    <property type="entry name" value="Resolvase-like"/>
    <property type="match status" value="1"/>
</dbReference>
<accession>A0A2I6S5V9</accession>